<proteinExistence type="predicted"/>
<dbReference type="OrthoDB" id="446723at2759"/>
<dbReference type="GeneID" id="24922615"/>
<dbReference type="SUPFAM" id="SSF53474">
    <property type="entry name" value="alpha/beta-Hydrolases"/>
    <property type="match status" value="1"/>
</dbReference>
<dbReference type="Gene3D" id="3.40.50.1820">
    <property type="entry name" value="alpha/beta hydrolase"/>
    <property type="match status" value="1"/>
</dbReference>
<name>D8M2V2_BLAHO</name>
<evidence type="ECO:0000313" key="1">
    <source>
        <dbReference type="EMBL" id="CBK22675.2"/>
    </source>
</evidence>
<dbReference type="PANTHER" id="PTHR12277">
    <property type="entry name" value="ALPHA/BETA HYDROLASE DOMAIN-CONTAINING PROTEIN"/>
    <property type="match status" value="1"/>
</dbReference>
<evidence type="ECO:0008006" key="3">
    <source>
        <dbReference type="Google" id="ProtNLM"/>
    </source>
</evidence>
<dbReference type="Proteomes" id="UP000008312">
    <property type="component" value="Unassembled WGS sequence"/>
</dbReference>
<sequence>MIMKGLDAATGSPRALLLFRIKELSTIMQHMGTVPACFVASSLFLEYHEHKRQGLNAQYPLGGVILQGPVYSGQKILPCGCLFSKNDPYDNASVITKIECPVFLIHGEQDTMIDARWVQQLNDITLSPYPPWWVKDGGHLNILSKFEEDYIRQVMDFMKYCDGHNFLMCSV</sequence>
<organism evidence="1">
    <name type="scientific">Blastocystis hominis</name>
    <dbReference type="NCBI Taxonomy" id="12968"/>
    <lineage>
        <taxon>Eukaryota</taxon>
        <taxon>Sar</taxon>
        <taxon>Stramenopiles</taxon>
        <taxon>Bigyra</taxon>
        <taxon>Opalozoa</taxon>
        <taxon>Opalinata</taxon>
        <taxon>Blastocystidae</taxon>
        <taxon>Blastocystis</taxon>
    </lineage>
</organism>
<dbReference type="AlphaFoldDB" id="D8M2V2"/>
<dbReference type="InterPro" id="IPR029058">
    <property type="entry name" value="AB_hydrolase_fold"/>
</dbReference>
<dbReference type="InParanoid" id="D8M2V2"/>
<gene>
    <name evidence="1" type="ORF">GSBLH_T00006491001</name>
</gene>
<dbReference type="EMBL" id="FN668650">
    <property type="protein sequence ID" value="CBK22675.2"/>
    <property type="molecule type" value="Genomic_DNA"/>
</dbReference>
<evidence type="ECO:0000313" key="2">
    <source>
        <dbReference type="Proteomes" id="UP000008312"/>
    </source>
</evidence>
<dbReference type="RefSeq" id="XP_012896723.1">
    <property type="nucleotide sequence ID" value="XM_013041269.1"/>
</dbReference>
<keyword evidence="2" id="KW-1185">Reference proteome</keyword>
<accession>D8M2V2</accession>
<dbReference type="PANTHER" id="PTHR12277:SF81">
    <property type="entry name" value="PROTEIN ABHD13"/>
    <property type="match status" value="1"/>
</dbReference>
<protein>
    <recommendedName>
        <fullName evidence="3">Serine hydrolase FSH domain-containing protein</fullName>
    </recommendedName>
</protein>
<reference evidence="1" key="1">
    <citation type="submission" date="2010-02" db="EMBL/GenBank/DDBJ databases">
        <title>Sequencing and annotation of the Blastocystis hominis genome.</title>
        <authorList>
            <person name="Wincker P."/>
        </authorList>
    </citation>
    <scope>NUCLEOTIDE SEQUENCE</scope>
    <source>
        <strain evidence="1">Singapore isolate B</strain>
    </source>
</reference>